<keyword evidence="2" id="KW-1185">Reference proteome</keyword>
<evidence type="ECO:0000313" key="1">
    <source>
        <dbReference type="EMBL" id="GFR82865.1"/>
    </source>
</evidence>
<evidence type="ECO:0008006" key="3">
    <source>
        <dbReference type="Google" id="ProtNLM"/>
    </source>
</evidence>
<evidence type="ECO:0000313" key="2">
    <source>
        <dbReference type="Proteomes" id="UP000762676"/>
    </source>
</evidence>
<protein>
    <recommendedName>
        <fullName evidence="3">Reverse transcriptase zinc-binding domain-containing protein</fullName>
    </recommendedName>
</protein>
<accession>A0AAV4GEN0</accession>
<proteinExistence type="predicted"/>
<gene>
    <name evidence="1" type="ORF">ElyMa_004109200</name>
</gene>
<comment type="caution">
    <text evidence="1">The sequence shown here is derived from an EMBL/GenBank/DDBJ whole genome shotgun (WGS) entry which is preliminary data.</text>
</comment>
<sequence length="129" mass="15071">MKESWKTRRPRHLRQDGLHQMDRTGQTTLFRLRIGHNRLKTNLYKTYNIGHTDLCSCGEASEKEEHVLQDCQNYRMLRQAAQQTCRPNSGVPLKNWKRPTASSTRRGSLFAVDIEPKREKTTLGNTKNF</sequence>
<name>A0AAV4GEN0_9GAST</name>
<dbReference type="Proteomes" id="UP000762676">
    <property type="component" value="Unassembled WGS sequence"/>
</dbReference>
<organism evidence="1 2">
    <name type="scientific">Elysia marginata</name>
    <dbReference type="NCBI Taxonomy" id="1093978"/>
    <lineage>
        <taxon>Eukaryota</taxon>
        <taxon>Metazoa</taxon>
        <taxon>Spiralia</taxon>
        <taxon>Lophotrochozoa</taxon>
        <taxon>Mollusca</taxon>
        <taxon>Gastropoda</taxon>
        <taxon>Heterobranchia</taxon>
        <taxon>Euthyneura</taxon>
        <taxon>Panpulmonata</taxon>
        <taxon>Sacoglossa</taxon>
        <taxon>Placobranchoidea</taxon>
        <taxon>Plakobranchidae</taxon>
        <taxon>Elysia</taxon>
    </lineage>
</organism>
<reference evidence="1 2" key="1">
    <citation type="journal article" date="2021" name="Elife">
        <title>Chloroplast acquisition without the gene transfer in kleptoplastic sea slugs, Plakobranchus ocellatus.</title>
        <authorList>
            <person name="Maeda T."/>
            <person name="Takahashi S."/>
            <person name="Yoshida T."/>
            <person name="Shimamura S."/>
            <person name="Takaki Y."/>
            <person name="Nagai Y."/>
            <person name="Toyoda A."/>
            <person name="Suzuki Y."/>
            <person name="Arimoto A."/>
            <person name="Ishii H."/>
            <person name="Satoh N."/>
            <person name="Nishiyama T."/>
            <person name="Hasebe M."/>
            <person name="Maruyama T."/>
            <person name="Minagawa J."/>
            <person name="Obokata J."/>
            <person name="Shigenobu S."/>
        </authorList>
    </citation>
    <scope>NUCLEOTIDE SEQUENCE [LARGE SCALE GENOMIC DNA]</scope>
</reference>
<dbReference type="AlphaFoldDB" id="A0AAV4GEN0"/>
<dbReference type="EMBL" id="BMAT01008349">
    <property type="protein sequence ID" value="GFR82865.1"/>
    <property type="molecule type" value="Genomic_DNA"/>
</dbReference>